<comment type="caution">
    <text evidence="14">The sequence shown here is derived from an EMBL/GenBank/DDBJ whole genome shotgun (WGS) entry which is preliminary data.</text>
</comment>
<dbReference type="EMBL" id="JARVKF010000079">
    <property type="protein sequence ID" value="KAK9423394.1"/>
    <property type="molecule type" value="Genomic_DNA"/>
</dbReference>
<proteinExistence type="inferred from homology"/>
<feature type="chain" id="PRO_5045715707" description="lytic cellulose monooxygenase (C4-dehydrogenating)" evidence="12">
    <location>
        <begin position="21"/>
        <end position="273"/>
    </location>
</feature>
<dbReference type="Proteomes" id="UP001408356">
    <property type="component" value="Unassembled WGS sequence"/>
</dbReference>
<evidence type="ECO:0000256" key="7">
    <source>
        <dbReference type="ARBA" id="ARBA00023277"/>
    </source>
</evidence>
<keyword evidence="8" id="KW-0624">Polysaccharide degradation</keyword>
<evidence type="ECO:0000256" key="8">
    <source>
        <dbReference type="ARBA" id="ARBA00023326"/>
    </source>
</evidence>
<evidence type="ECO:0000259" key="13">
    <source>
        <dbReference type="Pfam" id="PF03443"/>
    </source>
</evidence>
<evidence type="ECO:0000256" key="11">
    <source>
        <dbReference type="ARBA" id="ARBA00047174"/>
    </source>
</evidence>
<name>A0ABR2V904_9PEZI</name>
<dbReference type="Gene3D" id="2.70.50.70">
    <property type="match status" value="1"/>
</dbReference>
<feature type="signal peptide" evidence="12">
    <location>
        <begin position="1"/>
        <end position="20"/>
    </location>
</feature>
<dbReference type="InterPro" id="IPR005103">
    <property type="entry name" value="AA9_LPMO"/>
</dbReference>
<keyword evidence="15" id="KW-1185">Reference proteome</keyword>
<reference evidence="14 15" key="1">
    <citation type="journal article" date="2024" name="J. Plant Pathol.">
        <title>Sequence and assembly of the genome of Seiridium unicorne, isolate CBS 538.82, causal agent of cypress canker disease.</title>
        <authorList>
            <person name="Scali E."/>
            <person name="Rocca G.D."/>
            <person name="Danti R."/>
            <person name="Garbelotto M."/>
            <person name="Barberini S."/>
            <person name="Baroncelli R."/>
            <person name="Emiliani G."/>
        </authorList>
    </citation>
    <scope>NUCLEOTIDE SEQUENCE [LARGE SCALE GENOMIC DNA]</scope>
    <source>
        <strain evidence="14 15">BM-138-508</strain>
    </source>
</reference>
<dbReference type="PANTHER" id="PTHR33353">
    <property type="entry name" value="PUTATIVE (AFU_ORTHOLOGUE AFUA_1G12560)-RELATED"/>
    <property type="match status" value="1"/>
</dbReference>
<keyword evidence="4 12" id="KW-0732">Signal</keyword>
<evidence type="ECO:0000256" key="1">
    <source>
        <dbReference type="ARBA" id="ARBA00001973"/>
    </source>
</evidence>
<evidence type="ECO:0000256" key="2">
    <source>
        <dbReference type="ARBA" id="ARBA00004613"/>
    </source>
</evidence>
<protein>
    <recommendedName>
        <fullName evidence="11">lytic cellulose monooxygenase (C4-dehydrogenating)</fullName>
        <ecNumber evidence="11">1.14.99.56</ecNumber>
    </recommendedName>
</protein>
<evidence type="ECO:0000256" key="3">
    <source>
        <dbReference type="ARBA" id="ARBA00022525"/>
    </source>
</evidence>
<organism evidence="14 15">
    <name type="scientific">Seiridium unicorne</name>
    <dbReference type="NCBI Taxonomy" id="138068"/>
    <lineage>
        <taxon>Eukaryota</taxon>
        <taxon>Fungi</taxon>
        <taxon>Dikarya</taxon>
        <taxon>Ascomycota</taxon>
        <taxon>Pezizomycotina</taxon>
        <taxon>Sordariomycetes</taxon>
        <taxon>Xylariomycetidae</taxon>
        <taxon>Amphisphaeriales</taxon>
        <taxon>Sporocadaceae</taxon>
        <taxon>Seiridium</taxon>
    </lineage>
</organism>
<comment type="similarity">
    <text evidence="9">Belongs to the polysaccharide monooxygenase AA9 family.</text>
</comment>
<sequence>MSSIKASLLAVCGLATTVLGHGYVTEFITDGTSNQGFLLDYYYEKVNTGSFPDIAAWYAENLDSGFIAPDAYGTSDINCHKNSAPGALTATVSAGGSITFQWPAAWAHPYGPILTYVASCNGECSTVDKTTLEWVKIDASGIDYDTQVWASQVLIDQAGQWTTKVPSSLKAGNYVFRHEIIAVNAPVATLKCSKFELLADIHRYVSLHGASSLDGAQNYPQCFNIAVTGSGSTSLPSGTLGIDLYEETDPGIYLNPYVTITNYTMPGPELWTG</sequence>
<keyword evidence="7" id="KW-0119">Carbohydrate metabolism</keyword>
<evidence type="ECO:0000256" key="6">
    <source>
        <dbReference type="ARBA" id="ARBA00023157"/>
    </source>
</evidence>
<evidence type="ECO:0000256" key="9">
    <source>
        <dbReference type="ARBA" id="ARBA00044502"/>
    </source>
</evidence>
<feature type="domain" description="Auxiliary Activity family 9 catalytic" evidence="13">
    <location>
        <begin position="204"/>
        <end position="261"/>
    </location>
</feature>
<dbReference type="PANTHER" id="PTHR33353:SF34">
    <property type="entry name" value="ENDO-BETA-1,4-GLUCANASE D"/>
    <property type="match status" value="1"/>
</dbReference>
<evidence type="ECO:0000313" key="14">
    <source>
        <dbReference type="EMBL" id="KAK9423394.1"/>
    </source>
</evidence>
<comment type="subcellular location">
    <subcellularLocation>
        <location evidence="2">Secreted</location>
    </subcellularLocation>
</comment>
<dbReference type="InterPro" id="IPR049892">
    <property type="entry name" value="AA9"/>
</dbReference>
<keyword evidence="5" id="KW-0136">Cellulose degradation</keyword>
<evidence type="ECO:0000256" key="10">
    <source>
        <dbReference type="ARBA" id="ARBA00045077"/>
    </source>
</evidence>
<comment type="catalytic activity">
    <reaction evidence="10">
        <text>[(1-&gt;4)-beta-D-glucosyl]n+m + reduced acceptor + O2 = 4-dehydro-beta-D-glucosyl-[(1-&gt;4)-beta-D-glucosyl]n-1 + [(1-&gt;4)-beta-D-glucosyl]m + acceptor + H2O.</text>
        <dbReference type="EC" id="1.14.99.56"/>
    </reaction>
</comment>
<gene>
    <name evidence="14" type="ORF">SUNI508_04288</name>
</gene>
<dbReference type="Pfam" id="PF03443">
    <property type="entry name" value="AA9"/>
    <property type="match status" value="2"/>
</dbReference>
<dbReference type="EC" id="1.14.99.56" evidence="11"/>
<feature type="domain" description="Auxiliary Activity family 9 catalytic" evidence="13">
    <location>
        <begin position="21"/>
        <end position="184"/>
    </location>
</feature>
<keyword evidence="6" id="KW-1015">Disulfide bond</keyword>
<accession>A0ABR2V904</accession>
<evidence type="ECO:0000313" key="15">
    <source>
        <dbReference type="Proteomes" id="UP001408356"/>
    </source>
</evidence>
<evidence type="ECO:0000256" key="12">
    <source>
        <dbReference type="SAM" id="SignalP"/>
    </source>
</evidence>
<keyword evidence="3" id="KW-0964">Secreted</keyword>
<evidence type="ECO:0000256" key="5">
    <source>
        <dbReference type="ARBA" id="ARBA00023001"/>
    </source>
</evidence>
<evidence type="ECO:0000256" key="4">
    <source>
        <dbReference type="ARBA" id="ARBA00022729"/>
    </source>
</evidence>
<dbReference type="CDD" id="cd21175">
    <property type="entry name" value="LPMO_AA9"/>
    <property type="match status" value="1"/>
</dbReference>
<comment type="cofactor">
    <cofactor evidence="1">
        <name>Cu(2+)</name>
        <dbReference type="ChEBI" id="CHEBI:29036"/>
    </cofactor>
</comment>